<dbReference type="Proteomes" id="UP000580250">
    <property type="component" value="Unassembled WGS sequence"/>
</dbReference>
<feature type="compositionally biased region" description="Basic and acidic residues" evidence="2">
    <location>
        <begin position="509"/>
        <end position="520"/>
    </location>
</feature>
<dbReference type="OrthoDB" id="289038at2759"/>
<feature type="compositionally biased region" description="Polar residues" evidence="2">
    <location>
        <begin position="1705"/>
        <end position="1714"/>
    </location>
</feature>
<feature type="domain" description="MATH" evidence="3">
    <location>
        <begin position="188"/>
        <end position="317"/>
    </location>
</feature>
<organism evidence="4 5">
    <name type="scientific">Meloidogyne enterolobii</name>
    <name type="common">Root-knot nematode worm</name>
    <name type="synonym">Meloidogyne mayaguensis</name>
    <dbReference type="NCBI Taxonomy" id="390850"/>
    <lineage>
        <taxon>Eukaryota</taxon>
        <taxon>Metazoa</taxon>
        <taxon>Ecdysozoa</taxon>
        <taxon>Nematoda</taxon>
        <taxon>Chromadorea</taxon>
        <taxon>Rhabditida</taxon>
        <taxon>Tylenchina</taxon>
        <taxon>Tylenchomorpha</taxon>
        <taxon>Tylenchoidea</taxon>
        <taxon>Meloidogynidae</taxon>
        <taxon>Meloidogyninae</taxon>
        <taxon>Meloidogyne</taxon>
    </lineage>
</organism>
<feature type="compositionally biased region" description="Polar residues" evidence="2">
    <location>
        <begin position="448"/>
        <end position="457"/>
    </location>
</feature>
<evidence type="ECO:0000256" key="2">
    <source>
        <dbReference type="SAM" id="MobiDB-lite"/>
    </source>
</evidence>
<dbReference type="Pfam" id="PF22486">
    <property type="entry name" value="MATH_2"/>
    <property type="match status" value="1"/>
</dbReference>
<feature type="compositionally biased region" description="Pro residues" evidence="2">
    <location>
        <begin position="1367"/>
        <end position="1376"/>
    </location>
</feature>
<keyword evidence="1" id="KW-0175">Coiled coil</keyword>
<dbReference type="InterPro" id="IPR056872">
    <property type="entry name" value="TTC3/DZIP3-like_helical"/>
</dbReference>
<dbReference type="PROSITE" id="PS50144">
    <property type="entry name" value="MATH"/>
    <property type="match status" value="1"/>
</dbReference>
<feature type="region of interest" description="Disordered" evidence="2">
    <location>
        <begin position="1616"/>
        <end position="1658"/>
    </location>
</feature>
<feature type="compositionally biased region" description="Low complexity" evidence="2">
    <location>
        <begin position="9"/>
        <end position="25"/>
    </location>
</feature>
<feature type="region of interest" description="Disordered" evidence="2">
    <location>
        <begin position="1496"/>
        <end position="1544"/>
    </location>
</feature>
<dbReference type="SMART" id="SM00061">
    <property type="entry name" value="MATH"/>
    <property type="match status" value="1"/>
</dbReference>
<evidence type="ECO:0000256" key="1">
    <source>
        <dbReference type="SAM" id="Coils"/>
    </source>
</evidence>
<reference evidence="4 5" key="1">
    <citation type="submission" date="2020-08" db="EMBL/GenBank/DDBJ databases">
        <authorList>
            <person name="Koutsovoulos G."/>
            <person name="Danchin GJ E."/>
        </authorList>
    </citation>
    <scope>NUCLEOTIDE SEQUENCE [LARGE SCALE GENOMIC DNA]</scope>
</reference>
<feature type="compositionally biased region" description="Low complexity" evidence="2">
    <location>
        <begin position="1449"/>
        <end position="1475"/>
    </location>
</feature>
<dbReference type="PANTHER" id="PTHR47022:SF1">
    <property type="entry name" value="BTB AND MATH DOMAIN-CONTAINING PROTEIN 36-RELATED"/>
    <property type="match status" value="1"/>
</dbReference>
<feature type="region of interest" description="Disordered" evidence="2">
    <location>
        <begin position="1"/>
        <end position="62"/>
    </location>
</feature>
<sequence>MTTNQSGDTSPGGSNSISNSSVRTTRTSEDEEGQVAPHNAFHLGCCSSPEPQEQDEESDGQCCDEEEALSRLAVASGLFRRDPSVGVQTEYNDEFPPLRFLRALGEDPSGFIQQQQAFYFTGSSDVVPASLLHLQQPSQQNNNNNHPLPSQLPIPTLSAAANQQTTNTAINAASAASVTMDASSSCSDGTLQLVIQNFRHMSDTVRGPCKYIQTVPWRIMVMPRQHVVQKKGTQKCLGFFLQCCPDAYSESWSCQASAELRLISQKAGIPNFIRKTNHVYTAKENDWGYSCFMTWADILDESQGYIKDDKVTLEVQVKADPPKNILTHSEFKKKIQDYKRLADLQCQRGLIDKAIDCNTQALKFCKDKDPQCKIELETQKAHLIDMKLKQSIQRIEKGGDLSKIDDDSTTNLNALRQAMGTTTRCSGGNASSKATKNKSTNTKDANTITTNNSTNVDNGIITDKKQQEKQQQRGGTPPFTSPNKEEKLQTTPNKKIDKTSKSVEPNNEENNKKNICKQDGKQGGGGGTKKRLYKSASTNELGAVGAICKEEFDFIKDRYQEEEDLLPDQIKHFLKHLSEGDKDSNRLKEQIAKLELIASPFEKPDPLLLEGIMKLSPEEADKALVKAITFYALERENDRDRGSINDSNQLDRLETVIRNKFCESCLHDGHLQIGKRETSESGCQTEFARRIPREAIPADDATLRIMQQLQQQQQHLLGQHATNEEYINALKTQAFAAVQQQQQQQAVQQQNQQQPVVNVPTRRKKAAAKKGLQQQQKQQQQQMAEFQQKQQNLIQQQQQLQQQFIQVANARAVQQQQMADCTNQSTVGLVEAMNLDLNSPQMGGLFANSKPLLNTSGIDMNLAALTNLDLSKIQFSSSDPVTMSETNAVNAQGNNNNTVFSRQYIEEWLRYNTRHLLKANFDDKQQQPSVASSISASSMPGGSNSDAAMASLANQIYSVDPQDVTATQAALFQLHCLNAKNIQNKVDEFVQTLETHANFRDLRNCIDRLLTLCADDENFTSADDTVSVISVSECSGRDFDANKEAAIIQDYSALQHPFIEEDPHDYILLRELKQQEIMLSTRLNSILYQLHQASISDIVDRIEAKVKVLDEKLKISKNECATLKANDKKINDQLALVQKEFSGINGKYEKLIQQLKDRKNEIKKLEKKAKSEAFMQERLDELQERFDATKKELLATQRQLAEEQSKYKRDTQSLADSKKHLNAELNSKYSEVQKLNTNLDEKTTALKKLESQLANERKSNTQTISTLTERAKRAEINLLEHKLDDGLRILERAKDDCSAQIKVLEVDKQKRSLQSEIDVIKWNIGEWESKREEVASLISQAKTEFAAHIQAVKSGKQLMQLPKLQVPKPPPCPRIHPMPAQVATTPQQIASSSTIPSTPNSSVIGNIQQHQQQQSQQNQVPPSPLSLDRKVITPPGKTRTGENIIVTPQQQSAQQQQPHSTPLSSTSSITSMTTPVKAPGALGTAVAFQSLSNSRGIGSSLQQQQPPLPQPPHLPPPIAPIGVRPTNYQNGISVPPPPVGQPPSAAAVAHHKFATAVAQQIGQQLPPSQQASSTQQRHSPKLGANTATTTQFILPSQSNAATNFQQQQQQNFHAISQPHQTLSSSSLRHQQPPPPTQQQQQQGGSGGGNSSGVVSGGGVIGSNVVGGGAFRSASVTNQLQQQQVSGPGIISSPSNNTNNPPPAIGSNNNNTPASQPIGAGRNVQNISPSQSQQLQQQQQRNGWSAFTADTWNPSAISRRQN</sequence>
<feature type="compositionally biased region" description="Polar residues" evidence="2">
    <location>
        <begin position="1618"/>
        <end position="1629"/>
    </location>
</feature>
<feature type="compositionally biased region" description="Acidic residues" evidence="2">
    <location>
        <begin position="52"/>
        <end position="62"/>
    </location>
</feature>
<evidence type="ECO:0000259" key="3">
    <source>
        <dbReference type="PROSITE" id="PS50144"/>
    </source>
</evidence>
<feature type="compositionally biased region" description="Basic and acidic residues" evidence="2">
    <location>
        <begin position="462"/>
        <end position="471"/>
    </location>
</feature>
<feature type="compositionally biased region" description="Low complexity" evidence="2">
    <location>
        <begin position="429"/>
        <end position="447"/>
    </location>
</feature>
<feature type="region of interest" description="Disordered" evidence="2">
    <location>
        <begin position="922"/>
        <end position="942"/>
    </location>
</feature>
<dbReference type="InterPro" id="IPR008974">
    <property type="entry name" value="TRAF-like"/>
</dbReference>
<evidence type="ECO:0000313" key="5">
    <source>
        <dbReference type="Proteomes" id="UP000580250"/>
    </source>
</evidence>
<dbReference type="PANTHER" id="PTHR47022">
    <property type="entry name" value="BTB AND MATH DOMAIN-CONTAINING PROTEIN 36-RELATED"/>
    <property type="match status" value="1"/>
</dbReference>
<proteinExistence type="predicted"/>
<gene>
    <name evidence="4" type="ORF">MENT_LOCUS28952</name>
</gene>
<feature type="region of interest" description="Disordered" evidence="2">
    <location>
        <begin position="1562"/>
        <end position="1582"/>
    </location>
</feature>
<dbReference type="Pfam" id="PF24525">
    <property type="entry name" value="TTC3"/>
    <property type="match status" value="1"/>
</dbReference>
<feature type="compositionally biased region" description="Pro residues" evidence="2">
    <location>
        <begin position="1506"/>
        <end position="1519"/>
    </location>
</feature>
<accession>A0A6V7VQQ4</accession>
<feature type="compositionally biased region" description="Gly residues" evidence="2">
    <location>
        <begin position="1643"/>
        <end position="1658"/>
    </location>
</feature>
<dbReference type="SUPFAM" id="SSF49599">
    <property type="entry name" value="TRAF domain-like"/>
    <property type="match status" value="1"/>
</dbReference>
<comment type="caution">
    <text evidence="4">The sequence shown here is derived from an EMBL/GenBank/DDBJ whole genome shotgun (WGS) entry which is preliminary data.</text>
</comment>
<name>A0A6V7VQQ4_MELEN</name>
<protein>
    <recommendedName>
        <fullName evidence="3">MATH domain-containing protein</fullName>
    </recommendedName>
</protein>
<feature type="coiled-coil region" evidence="1">
    <location>
        <begin position="1099"/>
        <end position="1307"/>
    </location>
</feature>
<dbReference type="EMBL" id="CAJEWN010000290">
    <property type="protein sequence ID" value="CAD2177092.1"/>
    <property type="molecule type" value="Genomic_DNA"/>
</dbReference>
<feature type="compositionally biased region" description="Basic and acidic residues" evidence="2">
    <location>
        <begin position="483"/>
        <end position="501"/>
    </location>
</feature>
<feature type="region of interest" description="Disordered" evidence="2">
    <location>
        <begin position="420"/>
        <end position="531"/>
    </location>
</feature>
<feature type="compositionally biased region" description="Low complexity" evidence="2">
    <location>
        <begin position="1729"/>
        <end position="1739"/>
    </location>
</feature>
<feature type="compositionally biased region" description="Low complexity" evidence="2">
    <location>
        <begin position="928"/>
        <end position="942"/>
    </location>
</feature>
<feature type="compositionally biased region" description="Polar residues" evidence="2">
    <location>
        <begin position="1740"/>
        <end position="1761"/>
    </location>
</feature>
<feature type="coiled-coil region" evidence="1">
    <location>
        <begin position="769"/>
        <end position="803"/>
    </location>
</feature>
<feature type="region of interest" description="Disordered" evidence="2">
    <location>
        <begin position="1363"/>
        <end position="1476"/>
    </location>
</feature>
<feature type="compositionally biased region" description="Low complexity" evidence="2">
    <location>
        <begin position="1391"/>
        <end position="1419"/>
    </location>
</feature>
<dbReference type="Gene3D" id="2.60.210.10">
    <property type="entry name" value="Apoptosis, Tumor Necrosis Factor Receptor Associated Protein 2, Chain A"/>
    <property type="match status" value="1"/>
</dbReference>
<feature type="region of interest" description="Disordered" evidence="2">
    <location>
        <begin position="1677"/>
        <end position="1761"/>
    </location>
</feature>
<evidence type="ECO:0000313" key="4">
    <source>
        <dbReference type="EMBL" id="CAD2177092.1"/>
    </source>
</evidence>
<dbReference type="InterPro" id="IPR002083">
    <property type="entry name" value="MATH/TRAF_dom"/>
</dbReference>